<gene>
    <name evidence="2" type="ORF">HUG10_19455</name>
</gene>
<dbReference type="AlphaFoldDB" id="A0A7D5KW23"/>
<proteinExistence type="predicted"/>
<feature type="transmembrane region" description="Helical" evidence="1">
    <location>
        <begin position="7"/>
        <end position="28"/>
    </location>
</feature>
<keyword evidence="2" id="KW-0614">Plasmid</keyword>
<protein>
    <submittedName>
        <fullName evidence="2">Uncharacterized protein</fullName>
    </submittedName>
</protein>
<accession>A0A7D5KW23</accession>
<keyword evidence="1" id="KW-0812">Transmembrane</keyword>
<dbReference type="RefSeq" id="WP_179171354.1">
    <property type="nucleotide sequence ID" value="NZ_CP058530.1"/>
</dbReference>
<reference evidence="2 3" key="1">
    <citation type="submission" date="2020-07" db="EMBL/GenBank/DDBJ databases">
        <title>Gai3-2, isolated from salt lake.</title>
        <authorList>
            <person name="Cui H."/>
            <person name="Shi X."/>
        </authorList>
    </citation>
    <scope>NUCLEOTIDE SEQUENCE [LARGE SCALE GENOMIC DNA]</scope>
    <source>
        <strain evidence="2 3">Gai3-2</strain>
        <plasmid evidence="2 3">unnamed1</plasmid>
    </source>
</reference>
<dbReference type="EMBL" id="CP058530">
    <property type="protein sequence ID" value="QLG29780.1"/>
    <property type="molecule type" value="Genomic_DNA"/>
</dbReference>
<geneLocation type="plasmid" evidence="2 3">
    <name>unnamed1</name>
</geneLocation>
<evidence type="ECO:0000313" key="2">
    <source>
        <dbReference type="EMBL" id="QLG29780.1"/>
    </source>
</evidence>
<evidence type="ECO:0000256" key="1">
    <source>
        <dbReference type="SAM" id="Phobius"/>
    </source>
</evidence>
<keyword evidence="1" id="KW-0472">Membrane</keyword>
<name>A0A7D5KW23_9EURY</name>
<keyword evidence="1" id="KW-1133">Transmembrane helix</keyword>
<sequence>MSSAKTAILVADAAVGWALGNTLAMVLVVTHPVQMPTLLIVRNVFVAGLIAGVLITLLITGARDAHRLGLLGRYG</sequence>
<dbReference type="OrthoDB" id="376650at2157"/>
<dbReference type="GeneID" id="56031058"/>
<dbReference type="KEGG" id="halg:HUG10_19455"/>
<organism evidence="2 3">
    <name type="scientific">Halorarum halophilum</name>
    <dbReference type="NCBI Taxonomy" id="2743090"/>
    <lineage>
        <taxon>Archaea</taxon>
        <taxon>Methanobacteriati</taxon>
        <taxon>Methanobacteriota</taxon>
        <taxon>Stenosarchaea group</taxon>
        <taxon>Halobacteria</taxon>
        <taxon>Halobacteriales</taxon>
        <taxon>Haloferacaceae</taxon>
        <taxon>Halorarum</taxon>
    </lineage>
</organism>
<dbReference type="Proteomes" id="UP000509750">
    <property type="component" value="Plasmid unnamed1"/>
</dbReference>
<keyword evidence="3" id="KW-1185">Reference proteome</keyword>
<feature type="transmembrane region" description="Helical" evidence="1">
    <location>
        <begin position="40"/>
        <end position="59"/>
    </location>
</feature>
<evidence type="ECO:0000313" key="3">
    <source>
        <dbReference type="Proteomes" id="UP000509750"/>
    </source>
</evidence>